<dbReference type="RefSeq" id="WP_337335886.1">
    <property type="nucleotide sequence ID" value="NZ_JBBDHC010000016.1"/>
</dbReference>
<keyword evidence="1" id="KW-1133">Transmembrane helix</keyword>
<gene>
    <name evidence="2" type="ORF">WB794_10915</name>
</gene>
<dbReference type="AlphaFoldDB" id="A0AAW9R355"/>
<feature type="transmembrane region" description="Helical" evidence="1">
    <location>
        <begin position="114"/>
        <end position="137"/>
    </location>
</feature>
<keyword evidence="3" id="KW-1185">Reference proteome</keyword>
<accession>A0AAW9R355</accession>
<protein>
    <submittedName>
        <fullName evidence="2">Uncharacterized protein</fullName>
    </submittedName>
</protein>
<dbReference type="Proteomes" id="UP001364472">
    <property type="component" value="Unassembled WGS sequence"/>
</dbReference>
<dbReference type="EMBL" id="JBBDHC010000016">
    <property type="protein sequence ID" value="MEJ1250180.1"/>
    <property type="molecule type" value="Genomic_DNA"/>
</dbReference>
<keyword evidence="1" id="KW-0472">Membrane</keyword>
<evidence type="ECO:0000313" key="2">
    <source>
        <dbReference type="EMBL" id="MEJ1250180.1"/>
    </source>
</evidence>
<reference evidence="2 3" key="1">
    <citation type="journal article" date="2016" name="Antonie Van Leeuwenhoek">
        <title>Denitratimonas tolerans gen. nov., sp. nov., a denitrifying bacterium isolated from a bioreactor for tannery wastewater treatment.</title>
        <authorList>
            <person name="Han S.I."/>
            <person name="Kim J.O."/>
            <person name="Lee Y.R."/>
            <person name="Ekpeghere K.I."/>
            <person name="Koh S.C."/>
            <person name="Whang K.S."/>
        </authorList>
    </citation>
    <scope>NUCLEOTIDE SEQUENCE [LARGE SCALE GENOMIC DNA]</scope>
    <source>
        <strain evidence="2 3">KACC 17565</strain>
    </source>
</reference>
<evidence type="ECO:0000313" key="3">
    <source>
        <dbReference type="Proteomes" id="UP001364472"/>
    </source>
</evidence>
<organism evidence="2 3">
    <name type="scientific">Denitratimonas tolerans</name>
    <dbReference type="NCBI Taxonomy" id="1338420"/>
    <lineage>
        <taxon>Bacteria</taxon>
        <taxon>Pseudomonadati</taxon>
        <taxon>Pseudomonadota</taxon>
        <taxon>Gammaproteobacteria</taxon>
        <taxon>Lysobacterales</taxon>
        <taxon>Lysobacteraceae</taxon>
        <taxon>Denitratimonas</taxon>
    </lineage>
</organism>
<sequence>MLTSATIRIRGTLLRAGGGNFGLDVLGGKRRLRGGEAVHPPGARFFLTDAQNVHDIGDFSQPLRRQRLELFQQVFGGFAQGLPKVMTRNAAARAPVLPPIFQAGLMVRAPPPPAIVPAGTTISLLLLAGIITLVGICPAK</sequence>
<comment type="caution">
    <text evidence="2">The sequence shown here is derived from an EMBL/GenBank/DDBJ whole genome shotgun (WGS) entry which is preliminary data.</text>
</comment>
<name>A0AAW9R355_9GAMM</name>
<keyword evidence="1" id="KW-0812">Transmembrane</keyword>
<evidence type="ECO:0000256" key="1">
    <source>
        <dbReference type="SAM" id="Phobius"/>
    </source>
</evidence>
<proteinExistence type="predicted"/>